<protein>
    <submittedName>
        <fullName evidence="3">DUF5652 family protein</fullName>
    </submittedName>
</protein>
<proteinExistence type="predicted"/>
<evidence type="ECO:0000259" key="2">
    <source>
        <dbReference type="Pfam" id="PF18893"/>
    </source>
</evidence>
<comment type="caution">
    <text evidence="3">The sequence shown here is derived from an EMBL/GenBank/DDBJ whole genome shotgun (WGS) entry which is preliminary data.</text>
</comment>
<feature type="domain" description="DUF5652" evidence="2">
    <location>
        <begin position="7"/>
        <end position="71"/>
    </location>
</feature>
<evidence type="ECO:0000313" key="3">
    <source>
        <dbReference type="EMBL" id="MFC6153894.1"/>
    </source>
</evidence>
<keyword evidence="1" id="KW-0812">Transmembrane</keyword>
<dbReference type="RefSeq" id="WP_128221876.1">
    <property type="nucleotide sequence ID" value="NZ_CP034929.1"/>
</dbReference>
<reference evidence="4" key="1">
    <citation type="journal article" date="2019" name="Int. J. Syst. Evol. Microbiol.">
        <title>The Global Catalogue of Microorganisms (GCM) 10K type strain sequencing project: providing services to taxonomists for standard genome sequencing and annotation.</title>
        <authorList>
            <consortium name="The Broad Institute Genomics Platform"/>
            <consortium name="The Broad Institute Genome Sequencing Center for Infectious Disease"/>
            <person name="Wu L."/>
            <person name="Ma J."/>
        </authorList>
    </citation>
    <scope>NUCLEOTIDE SEQUENCE [LARGE SCALE GENOMIC DNA]</scope>
    <source>
        <strain evidence="4">DFY28</strain>
    </source>
</reference>
<organism evidence="3 4">
    <name type="scientific">Nocardioides yefusunii</name>
    <dbReference type="NCBI Taxonomy" id="2500546"/>
    <lineage>
        <taxon>Bacteria</taxon>
        <taxon>Bacillati</taxon>
        <taxon>Actinomycetota</taxon>
        <taxon>Actinomycetes</taxon>
        <taxon>Propionibacteriales</taxon>
        <taxon>Nocardioidaceae</taxon>
        <taxon>Nocardioides</taxon>
    </lineage>
</organism>
<keyword evidence="1" id="KW-1133">Transmembrane helix</keyword>
<dbReference type="InterPro" id="IPR043712">
    <property type="entry name" value="DUF5652"/>
</dbReference>
<dbReference type="Proteomes" id="UP001596098">
    <property type="component" value="Unassembled WGS sequence"/>
</dbReference>
<dbReference type="Pfam" id="PF18893">
    <property type="entry name" value="DUF5652"/>
    <property type="match status" value="1"/>
</dbReference>
<feature type="transmembrane region" description="Helical" evidence="1">
    <location>
        <begin position="46"/>
        <end position="66"/>
    </location>
</feature>
<keyword evidence="1" id="KW-0472">Membrane</keyword>
<sequence>MARRQLSPRTKKIVTVATAIDTALKGIALADLAKRDQSQVNGSKKTWGIALSLVNSVGILPVVYFLKGRRSR</sequence>
<gene>
    <name evidence="3" type="ORF">ACFPWU_09515</name>
</gene>
<evidence type="ECO:0000313" key="4">
    <source>
        <dbReference type="Proteomes" id="UP001596098"/>
    </source>
</evidence>
<accession>A0ABW1QZF6</accession>
<keyword evidence="4" id="KW-1185">Reference proteome</keyword>
<dbReference type="EMBL" id="JBHSQI010000005">
    <property type="protein sequence ID" value="MFC6153894.1"/>
    <property type="molecule type" value="Genomic_DNA"/>
</dbReference>
<name>A0ABW1QZF6_9ACTN</name>
<evidence type="ECO:0000256" key="1">
    <source>
        <dbReference type="SAM" id="Phobius"/>
    </source>
</evidence>